<name>A0ABD0N3S0_CIRMR</name>
<organism evidence="2 3">
    <name type="scientific">Cirrhinus mrigala</name>
    <name type="common">Mrigala</name>
    <dbReference type="NCBI Taxonomy" id="683832"/>
    <lineage>
        <taxon>Eukaryota</taxon>
        <taxon>Metazoa</taxon>
        <taxon>Chordata</taxon>
        <taxon>Craniata</taxon>
        <taxon>Vertebrata</taxon>
        <taxon>Euteleostomi</taxon>
        <taxon>Actinopterygii</taxon>
        <taxon>Neopterygii</taxon>
        <taxon>Teleostei</taxon>
        <taxon>Ostariophysi</taxon>
        <taxon>Cypriniformes</taxon>
        <taxon>Cyprinidae</taxon>
        <taxon>Labeoninae</taxon>
        <taxon>Labeonini</taxon>
        <taxon>Cirrhinus</taxon>
    </lineage>
</organism>
<feature type="compositionally biased region" description="Acidic residues" evidence="1">
    <location>
        <begin position="150"/>
        <end position="168"/>
    </location>
</feature>
<feature type="compositionally biased region" description="Basic and acidic residues" evidence="1">
    <location>
        <begin position="43"/>
        <end position="53"/>
    </location>
</feature>
<evidence type="ECO:0000313" key="3">
    <source>
        <dbReference type="Proteomes" id="UP001529510"/>
    </source>
</evidence>
<protein>
    <submittedName>
        <fullName evidence="2">Uncharacterized protein</fullName>
    </submittedName>
</protein>
<dbReference type="AlphaFoldDB" id="A0ABD0N3S0"/>
<dbReference type="EMBL" id="JAMKFB020000025">
    <property type="protein sequence ID" value="KAL0155466.1"/>
    <property type="molecule type" value="Genomic_DNA"/>
</dbReference>
<feature type="region of interest" description="Disordered" evidence="1">
    <location>
        <begin position="43"/>
        <end position="186"/>
    </location>
</feature>
<feature type="compositionally biased region" description="Acidic residues" evidence="1">
    <location>
        <begin position="57"/>
        <end position="71"/>
    </location>
</feature>
<gene>
    <name evidence="2" type="ORF">M9458_049729</name>
</gene>
<proteinExistence type="predicted"/>
<accession>A0ABD0N3S0</accession>
<feature type="non-terminal residue" evidence="2">
    <location>
        <position position="1"/>
    </location>
</feature>
<feature type="compositionally biased region" description="Polar residues" evidence="1">
    <location>
        <begin position="116"/>
        <end position="129"/>
    </location>
</feature>
<evidence type="ECO:0000313" key="2">
    <source>
        <dbReference type="EMBL" id="KAL0155466.1"/>
    </source>
</evidence>
<evidence type="ECO:0000256" key="1">
    <source>
        <dbReference type="SAM" id="MobiDB-lite"/>
    </source>
</evidence>
<comment type="caution">
    <text evidence="2">The sequence shown here is derived from an EMBL/GenBank/DDBJ whole genome shotgun (WGS) entry which is preliminary data.</text>
</comment>
<keyword evidence="3" id="KW-1185">Reference proteome</keyword>
<feature type="compositionally biased region" description="Acidic residues" evidence="1">
    <location>
        <begin position="79"/>
        <end position="90"/>
    </location>
</feature>
<feature type="region of interest" description="Disordered" evidence="1">
    <location>
        <begin position="204"/>
        <end position="228"/>
    </location>
</feature>
<reference evidence="2 3" key="1">
    <citation type="submission" date="2024-05" db="EMBL/GenBank/DDBJ databases">
        <title>Genome sequencing and assembly of Indian major carp, Cirrhinus mrigala (Hamilton, 1822).</title>
        <authorList>
            <person name="Mohindra V."/>
            <person name="Chowdhury L.M."/>
            <person name="Lal K."/>
            <person name="Jena J.K."/>
        </authorList>
    </citation>
    <scope>NUCLEOTIDE SEQUENCE [LARGE SCALE GENOMIC DNA]</scope>
    <source>
        <strain evidence="2">CM1030</strain>
        <tissue evidence="2">Blood</tissue>
    </source>
</reference>
<sequence length="228" mass="26287">EEEQEEKDDEIPWEERYEKIWVENEKKQTKSQYKNVAAELKERFGELEHKEPTSELSDQEWKEDEQDDEEEKKEVEKEANDEDSSEEDGEPIVRPTARARSAILLPIPEQRESGLEDSQSESVQRTVSVEVSDAELPNDQQNPQIIPEAVTDEAQEPENQAEDIEEPDSESKENNVEPEEPEELHKRSLLVENDLQVPSKVLEVHASDSDEVDEGLWKSRLEVGPQEG</sequence>
<dbReference type="Proteomes" id="UP001529510">
    <property type="component" value="Unassembled WGS sequence"/>
</dbReference>
<feature type="non-terminal residue" evidence="2">
    <location>
        <position position="228"/>
    </location>
</feature>